<evidence type="ECO:0000256" key="9">
    <source>
        <dbReference type="ARBA" id="ARBA00023136"/>
    </source>
</evidence>
<comment type="subcellular location">
    <subcellularLocation>
        <location evidence="11 12">Cell membrane</location>
        <topology evidence="11 12">Multi-pass membrane protein</topology>
    </subcellularLocation>
    <subcellularLocation>
        <location evidence="1">Membrane</location>
        <topology evidence="1">Multi-pass membrane protein</topology>
    </subcellularLocation>
</comment>
<name>A0A221VZQ3_9PSEU</name>
<gene>
    <name evidence="11 13" type="primary">atpB</name>
    <name evidence="13" type="ORF">AHOG_06755</name>
</gene>
<dbReference type="RefSeq" id="WP_093940588.1">
    <property type="nucleotide sequence ID" value="NZ_CP022521.1"/>
</dbReference>
<dbReference type="InterPro" id="IPR045083">
    <property type="entry name" value="ATP_synth_F0_asu_bact/mt"/>
</dbReference>
<keyword evidence="5 11" id="KW-0812">Transmembrane</keyword>
<dbReference type="AlphaFoldDB" id="A0A221VZQ3"/>
<feature type="transmembrane region" description="Helical" evidence="11">
    <location>
        <begin position="167"/>
        <end position="186"/>
    </location>
</feature>
<evidence type="ECO:0000256" key="10">
    <source>
        <dbReference type="ARBA" id="ARBA00023310"/>
    </source>
</evidence>
<dbReference type="Gene3D" id="1.20.120.220">
    <property type="entry name" value="ATP synthase, F0 complex, subunit A"/>
    <property type="match status" value="1"/>
</dbReference>
<evidence type="ECO:0000256" key="5">
    <source>
        <dbReference type="ARBA" id="ARBA00022692"/>
    </source>
</evidence>
<dbReference type="PANTHER" id="PTHR11410:SF0">
    <property type="entry name" value="ATP SYNTHASE SUBUNIT A"/>
    <property type="match status" value="1"/>
</dbReference>
<dbReference type="GO" id="GO:0045259">
    <property type="term" value="C:proton-transporting ATP synthase complex"/>
    <property type="evidence" value="ECO:0007669"/>
    <property type="project" value="UniProtKB-KW"/>
</dbReference>
<dbReference type="EMBL" id="CP022521">
    <property type="protein sequence ID" value="ASO18999.1"/>
    <property type="molecule type" value="Genomic_DNA"/>
</dbReference>
<dbReference type="KEGG" id="ahg:AHOG_06755"/>
<dbReference type="InterPro" id="IPR000568">
    <property type="entry name" value="ATP_synth_F0_asu"/>
</dbReference>
<feature type="transmembrane region" description="Helical" evidence="11">
    <location>
        <begin position="192"/>
        <end position="215"/>
    </location>
</feature>
<dbReference type="InterPro" id="IPR035908">
    <property type="entry name" value="F0_ATP_A_sf"/>
</dbReference>
<keyword evidence="8 11" id="KW-0406">Ion transport</keyword>
<dbReference type="HAMAP" id="MF_01393">
    <property type="entry name" value="ATP_synth_a_bact"/>
    <property type="match status" value="1"/>
</dbReference>
<dbReference type="PANTHER" id="PTHR11410">
    <property type="entry name" value="ATP SYNTHASE SUBUNIT A"/>
    <property type="match status" value="1"/>
</dbReference>
<evidence type="ECO:0000256" key="11">
    <source>
        <dbReference type="HAMAP-Rule" id="MF_01393"/>
    </source>
</evidence>
<sequence length="267" mass="29255">MLAATLAAGGAPEFHAPGLEEFYPAAVLFEGTIFEINRIMLIRLLVVLALSLFFIFALRRTRLVPRGLQNFAEWCLDFVRLQIAEEILGKVQGRRFLPVLMILFFGIFGMNITGVIPFLNIGATSLIGFPLVMALFVWVVFIVAGIKAQGGGAFLKNTVMPPGVPGWMAPIMIPIEFASAFVVRPFSLTVRLLANMLAGHIILVLFFSATHFLFFEAGSALIAPAGLLTLTMGFAFTLFEIMVAVLQAYIFTLLAAVYIDLSQHAEH</sequence>
<feature type="transmembrane region" description="Helical" evidence="11">
    <location>
        <begin position="125"/>
        <end position="146"/>
    </location>
</feature>
<evidence type="ECO:0000313" key="14">
    <source>
        <dbReference type="Proteomes" id="UP000204221"/>
    </source>
</evidence>
<evidence type="ECO:0000256" key="7">
    <source>
        <dbReference type="ARBA" id="ARBA00022989"/>
    </source>
</evidence>
<comment type="function">
    <text evidence="11 12">Key component of the proton channel; it plays a direct role in the translocation of protons across the membrane.</text>
</comment>
<dbReference type="Proteomes" id="UP000204221">
    <property type="component" value="Chromosome"/>
</dbReference>
<keyword evidence="9 11" id="KW-0472">Membrane</keyword>
<evidence type="ECO:0000256" key="3">
    <source>
        <dbReference type="ARBA" id="ARBA00022448"/>
    </source>
</evidence>
<evidence type="ECO:0000256" key="4">
    <source>
        <dbReference type="ARBA" id="ARBA00022547"/>
    </source>
</evidence>
<feature type="transmembrane region" description="Helical" evidence="11">
    <location>
        <begin position="39"/>
        <end position="58"/>
    </location>
</feature>
<keyword evidence="6 11" id="KW-0375">Hydrogen ion transport</keyword>
<dbReference type="SUPFAM" id="SSF81336">
    <property type="entry name" value="F1F0 ATP synthase subunit A"/>
    <property type="match status" value="1"/>
</dbReference>
<evidence type="ECO:0000313" key="13">
    <source>
        <dbReference type="EMBL" id="ASO18999.1"/>
    </source>
</evidence>
<feature type="transmembrane region" description="Helical" evidence="11">
    <location>
        <begin position="227"/>
        <end position="259"/>
    </location>
</feature>
<dbReference type="PRINTS" id="PR00123">
    <property type="entry name" value="ATPASEA"/>
</dbReference>
<keyword evidence="7 11" id="KW-1133">Transmembrane helix</keyword>
<evidence type="ECO:0000256" key="6">
    <source>
        <dbReference type="ARBA" id="ARBA00022781"/>
    </source>
</evidence>
<dbReference type="CDD" id="cd00310">
    <property type="entry name" value="ATP-synt_Fo_a_6"/>
    <property type="match status" value="1"/>
</dbReference>
<keyword evidence="3 11" id="KW-0813">Transport</keyword>
<evidence type="ECO:0000256" key="12">
    <source>
        <dbReference type="RuleBase" id="RU000483"/>
    </source>
</evidence>
<accession>A0A221VZQ3</accession>
<keyword evidence="4 11" id="KW-0138">CF(0)</keyword>
<keyword evidence="10 11" id="KW-0066">ATP synthesis</keyword>
<keyword evidence="14" id="KW-1185">Reference proteome</keyword>
<organism evidence="13 14">
    <name type="scientific">Actinoalloteichus hoggarensis</name>
    <dbReference type="NCBI Taxonomy" id="1470176"/>
    <lineage>
        <taxon>Bacteria</taxon>
        <taxon>Bacillati</taxon>
        <taxon>Actinomycetota</taxon>
        <taxon>Actinomycetes</taxon>
        <taxon>Pseudonocardiales</taxon>
        <taxon>Pseudonocardiaceae</taxon>
        <taxon>Actinoalloteichus</taxon>
    </lineage>
</organism>
<dbReference type="GO" id="GO:0005886">
    <property type="term" value="C:plasma membrane"/>
    <property type="evidence" value="ECO:0007669"/>
    <property type="project" value="UniProtKB-SubCell"/>
</dbReference>
<feature type="transmembrane region" description="Helical" evidence="11">
    <location>
        <begin position="96"/>
        <end position="119"/>
    </location>
</feature>
<evidence type="ECO:0000256" key="8">
    <source>
        <dbReference type="ARBA" id="ARBA00023065"/>
    </source>
</evidence>
<dbReference type="NCBIfam" id="TIGR01131">
    <property type="entry name" value="ATP_synt_6_or_A"/>
    <property type="match status" value="1"/>
</dbReference>
<reference evidence="13 14" key="1">
    <citation type="submission" date="2017-07" db="EMBL/GenBank/DDBJ databases">
        <title>Complete genome sequence of Actinoalloteichus hoggarensis DSM 45943, type strain of Actinoalloteichus hoggarensis.</title>
        <authorList>
            <person name="Ruckert C."/>
            <person name="Nouioui I."/>
            <person name="Willmese J."/>
            <person name="van Wezel G."/>
            <person name="Klenk H.-P."/>
            <person name="Kalinowski J."/>
            <person name="Zotchev S.B."/>
        </authorList>
    </citation>
    <scope>NUCLEOTIDE SEQUENCE [LARGE SCALE GENOMIC DNA]</scope>
    <source>
        <strain evidence="13 14">DSM 45943</strain>
    </source>
</reference>
<dbReference type="OrthoDB" id="9809130at2"/>
<protein>
    <recommendedName>
        <fullName evidence="11 12">ATP synthase subunit a</fullName>
    </recommendedName>
    <alternativeName>
        <fullName evidence="11">ATP synthase F0 sector subunit a</fullName>
    </alternativeName>
    <alternativeName>
        <fullName evidence="11">F-ATPase subunit 6</fullName>
    </alternativeName>
</protein>
<evidence type="ECO:0000256" key="1">
    <source>
        <dbReference type="ARBA" id="ARBA00004141"/>
    </source>
</evidence>
<evidence type="ECO:0000256" key="2">
    <source>
        <dbReference type="ARBA" id="ARBA00006810"/>
    </source>
</evidence>
<comment type="similarity">
    <text evidence="2 11 12">Belongs to the ATPase A chain family.</text>
</comment>
<dbReference type="Pfam" id="PF00119">
    <property type="entry name" value="ATP-synt_A"/>
    <property type="match status" value="1"/>
</dbReference>
<dbReference type="GO" id="GO:0046933">
    <property type="term" value="F:proton-transporting ATP synthase activity, rotational mechanism"/>
    <property type="evidence" value="ECO:0007669"/>
    <property type="project" value="UniProtKB-UniRule"/>
</dbReference>
<proteinExistence type="inferred from homology"/>
<keyword evidence="11" id="KW-1003">Cell membrane</keyword>